<reference evidence="2" key="1">
    <citation type="journal article" date="2019" name="Int. J. Syst. Evol. Microbiol.">
        <title>The Global Catalogue of Microorganisms (GCM) 10K type strain sequencing project: providing services to taxonomists for standard genome sequencing and annotation.</title>
        <authorList>
            <consortium name="The Broad Institute Genomics Platform"/>
            <consortium name="The Broad Institute Genome Sequencing Center for Infectious Disease"/>
            <person name="Wu L."/>
            <person name="Ma J."/>
        </authorList>
    </citation>
    <scope>NUCLEOTIDE SEQUENCE [LARGE SCALE GENOMIC DNA]</scope>
    <source>
        <strain evidence="2">KCTC 52438</strain>
    </source>
</reference>
<accession>A0ABV7HKH5</accession>
<name>A0ABV7HKH5_9GAMM</name>
<keyword evidence="2" id="KW-1185">Reference proteome</keyword>
<dbReference type="EMBL" id="JBHRSZ010000005">
    <property type="protein sequence ID" value="MFC3152021.1"/>
    <property type="molecule type" value="Genomic_DNA"/>
</dbReference>
<dbReference type="Proteomes" id="UP001595476">
    <property type="component" value="Unassembled WGS sequence"/>
</dbReference>
<evidence type="ECO:0000313" key="2">
    <source>
        <dbReference type="Proteomes" id="UP001595476"/>
    </source>
</evidence>
<comment type="caution">
    <text evidence="1">The sequence shown here is derived from an EMBL/GenBank/DDBJ whole genome shotgun (WGS) entry which is preliminary data.</text>
</comment>
<gene>
    <name evidence="1" type="ORF">ACFOEK_13345</name>
</gene>
<protein>
    <submittedName>
        <fullName evidence="1">Uncharacterized protein</fullName>
    </submittedName>
</protein>
<evidence type="ECO:0000313" key="1">
    <source>
        <dbReference type="EMBL" id="MFC3152021.1"/>
    </source>
</evidence>
<proteinExistence type="predicted"/>
<organism evidence="1 2">
    <name type="scientific">Litoribrevibacter euphylliae</name>
    <dbReference type="NCBI Taxonomy" id="1834034"/>
    <lineage>
        <taxon>Bacteria</taxon>
        <taxon>Pseudomonadati</taxon>
        <taxon>Pseudomonadota</taxon>
        <taxon>Gammaproteobacteria</taxon>
        <taxon>Oceanospirillales</taxon>
        <taxon>Oceanospirillaceae</taxon>
        <taxon>Litoribrevibacter</taxon>
    </lineage>
</organism>
<sequence>MHEAIVVMASFGQEQNVIMMIVSRIGSVYFGFLPAVDSFL</sequence>